<dbReference type="EMBL" id="JAUPFM010000001">
    <property type="protein sequence ID" value="KAK2863569.1"/>
    <property type="molecule type" value="Genomic_DNA"/>
</dbReference>
<accession>A0AA88T8Q9</accession>
<dbReference type="GO" id="GO:0046872">
    <property type="term" value="F:metal ion binding"/>
    <property type="evidence" value="ECO:0007669"/>
    <property type="project" value="UniProtKB-KW"/>
</dbReference>
<keyword evidence="7" id="KW-1185">Reference proteome</keyword>
<dbReference type="Pfam" id="PF13359">
    <property type="entry name" value="DDE_Tnp_4"/>
    <property type="match status" value="1"/>
</dbReference>
<dbReference type="InterPro" id="IPR027805">
    <property type="entry name" value="Transposase_HTH_dom"/>
</dbReference>
<evidence type="ECO:0000259" key="5">
    <source>
        <dbReference type="Pfam" id="PF13613"/>
    </source>
</evidence>
<dbReference type="AlphaFoldDB" id="A0AA88T8Q9"/>
<dbReference type="PANTHER" id="PTHR23080">
    <property type="entry name" value="THAP DOMAIN PROTEIN"/>
    <property type="match status" value="1"/>
</dbReference>
<evidence type="ECO:0000259" key="4">
    <source>
        <dbReference type="Pfam" id="PF13359"/>
    </source>
</evidence>
<evidence type="ECO:0000256" key="3">
    <source>
        <dbReference type="SAM" id="MobiDB-lite"/>
    </source>
</evidence>
<comment type="caution">
    <text evidence="6">The sequence shown here is derived from an EMBL/GenBank/DDBJ whole genome shotgun (WGS) entry which is preliminary data.</text>
</comment>
<feature type="compositionally biased region" description="Basic and acidic residues" evidence="3">
    <location>
        <begin position="90"/>
        <end position="107"/>
    </location>
</feature>
<evidence type="ECO:0000256" key="1">
    <source>
        <dbReference type="ARBA" id="ARBA00001968"/>
    </source>
</evidence>
<feature type="domain" description="DDE Tnp4" evidence="4">
    <location>
        <begin position="271"/>
        <end position="439"/>
    </location>
</feature>
<evidence type="ECO:0000313" key="7">
    <source>
        <dbReference type="Proteomes" id="UP001187415"/>
    </source>
</evidence>
<evidence type="ECO:0000313" key="6">
    <source>
        <dbReference type="EMBL" id="KAK2863569.1"/>
    </source>
</evidence>
<proteinExistence type="predicted"/>
<reference evidence="6" key="1">
    <citation type="submission" date="2023-07" db="EMBL/GenBank/DDBJ databases">
        <title>Chromosome-level Genome Assembly of Striped Snakehead (Channa striata).</title>
        <authorList>
            <person name="Liu H."/>
        </authorList>
    </citation>
    <scope>NUCLEOTIDE SEQUENCE</scope>
    <source>
        <strain evidence="6">Gz</strain>
        <tissue evidence="6">Muscle</tissue>
    </source>
</reference>
<dbReference type="PANTHER" id="PTHR23080:SF144">
    <property type="entry name" value="SPINDLE AND KINETOCHORE ASSOCIATED COMPLEX SUBUNIT 3"/>
    <property type="match status" value="1"/>
</dbReference>
<feature type="domain" description="Transposase Helix-turn-helix" evidence="5">
    <location>
        <begin position="190"/>
        <end position="241"/>
    </location>
</feature>
<evidence type="ECO:0008006" key="8">
    <source>
        <dbReference type="Google" id="ProtNLM"/>
    </source>
</evidence>
<keyword evidence="2" id="KW-0479">Metal-binding</keyword>
<evidence type="ECO:0000256" key="2">
    <source>
        <dbReference type="ARBA" id="ARBA00022723"/>
    </source>
</evidence>
<feature type="region of interest" description="Disordered" evidence="3">
    <location>
        <begin position="89"/>
        <end position="112"/>
    </location>
</feature>
<comment type="cofactor">
    <cofactor evidence="1">
        <name>a divalent metal cation</name>
        <dbReference type="ChEBI" id="CHEBI:60240"/>
    </cofactor>
</comment>
<organism evidence="6 7">
    <name type="scientific">Channa striata</name>
    <name type="common">Snakehead murrel</name>
    <name type="synonym">Ophicephalus striatus</name>
    <dbReference type="NCBI Taxonomy" id="64152"/>
    <lineage>
        <taxon>Eukaryota</taxon>
        <taxon>Metazoa</taxon>
        <taxon>Chordata</taxon>
        <taxon>Craniata</taxon>
        <taxon>Vertebrata</taxon>
        <taxon>Euteleostomi</taxon>
        <taxon>Actinopterygii</taxon>
        <taxon>Neopterygii</taxon>
        <taxon>Teleostei</taxon>
        <taxon>Neoteleostei</taxon>
        <taxon>Acanthomorphata</taxon>
        <taxon>Anabantaria</taxon>
        <taxon>Anabantiformes</taxon>
        <taxon>Channoidei</taxon>
        <taxon>Channidae</taxon>
        <taxon>Channa</taxon>
    </lineage>
</organism>
<dbReference type="InterPro" id="IPR027806">
    <property type="entry name" value="HARBI1_dom"/>
</dbReference>
<gene>
    <name evidence="6" type="ORF">Q5P01_003102</name>
</gene>
<dbReference type="Proteomes" id="UP001187415">
    <property type="component" value="Unassembled WGS sequence"/>
</dbReference>
<sequence>MAWVAAVRRKDLSFSRVPASMKVCSLHFHSGQPAYEMLDTHPDWVPSLLLGHNEVKVTNKERFARQSRRRLKTHQEVKEEEVEVEVARQGSEDRLRQEAENTAKQEAEAAQNPDQHCVEERVLCVSKCDEIDRLLDENRRIRHELGELKMTEQFFVEDDVKVRYYTGLPGYATFQVLLGHVMPFLPQEPELTPFQMILLTFMRLRLDLPLQHVSHLFRVHRETALAAFHDTVAVLYARLSPLVQWPDRESLLVSMPDPFVDTFGNRVTAIVDCFEVFVERQSDLVASPHTFSNYRDSRTVKYLVGITPQGVFSFISKGWGGCTGDKRIAEKSGFLDKLLPGDIVLADRGFDVKQSVGLMCAEVRMSAFTRGRHQLEAKDAEETRCTAHLRSHVRKVVGVVRNKYKILSSTLPVTMVVPCESENMTLLDKVVAVCCALTNLCPSVVQ</sequence>
<name>A0AA88T8Q9_CHASR</name>
<protein>
    <recommendedName>
        <fullName evidence="8">THAP-type domain-containing protein</fullName>
    </recommendedName>
</protein>
<dbReference type="Pfam" id="PF13613">
    <property type="entry name" value="HTH_Tnp_4"/>
    <property type="match status" value="1"/>
</dbReference>